<dbReference type="Pfam" id="PF00293">
    <property type="entry name" value="NUDIX"/>
    <property type="match status" value="1"/>
</dbReference>
<dbReference type="PROSITE" id="PS00893">
    <property type="entry name" value="NUDIX_BOX"/>
    <property type="match status" value="1"/>
</dbReference>
<dbReference type="EMBL" id="CP002608">
    <property type="protein sequence ID" value="AEB41142.1"/>
    <property type="molecule type" value="Genomic_DNA"/>
</dbReference>
<dbReference type="KEGG" id="cpm:G5S_0115"/>
<keyword evidence="8" id="KW-1185">Reference proteome</keyword>
<dbReference type="GO" id="GO:0006754">
    <property type="term" value="P:ATP biosynthetic process"/>
    <property type="evidence" value="ECO:0007669"/>
    <property type="project" value="TreeGrafter"/>
</dbReference>
<dbReference type="PANTHER" id="PTHR21340">
    <property type="entry name" value="DIADENOSINE 5,5-P1,P4-TETRAPHOSPHATE PYROPHOSPHOHYDROLASE MUTT"/>
    <property type="match status" value="1"/>
</dbReference>
<proteinExistence type="inferred from homology"/>
<feature type="domain" description="Nudix hydrolase" evidence="6">
    <location>
        <begin position="5"/>
        <end position="140"/>
    </location>
</feature>
<dbReference type="GO" id="GO:0006167">
    <property type="term" value="P:AMP biosynthetic process"/>
    <property type="evidence" value="ECO:0007669"/>
    <property type="project" value="TreeGrafter"/>
</dbReference>
<dbReference type="InterPro" id="IPR003565">
    <property type="entry name" value="Tetra_PHTase"/>
</dbReference>
<evidence type="ECO:0000256" key="2">
    <source>
        <dbReference type="ARBA" id="ARBA00018911"/>
    </source>
</evidence>
<dbReference type="RefSeq" id="WP_013712220.1">
    <property type="nucleotide sequence ID" value="NC_015408.1"/>
</dbReference>
<dbReference type="PANTHER" id="PTHR21340:SF0">
    <property type="entry name" value="BIS(5'-NUCLEOSYL)-TETRAPHOSPHATASE [ASYMMETRICAL]"/>
    <property type="match status" value="1"/>
</dbReference>
<comment type="similarity">
    <text evidence="1">Belongs to the Nudix hydrolase family.</text>
</comment>
<evidence type="ECO:0000256" key="1">
    <source>
        <dbReference type="ARBA" id="ARBA00005582"/>
    </source>
</evidence>
<gene>
    <name evidence="7" type="ordered locus">G5S_0115</name>
</gene>
<evidence type="ECO:0000256" key="3">
    <source>
        <dbReference type="ARBA" id="ARBA00022741"/>
    </source>
</evidence>
<dbReference type="Gene3D" id="3.90.79.10">
    <property type="entry name" value="Nucleoside Triphosphate Pyrophosphohydrolase"/>
    <property type="match status" value="1"/>
</dbReference>
<keyword evidence="3" id="KW-0547">Nucleotide-binding</keyword>
<dbReference type="InterPro" id="IPR015797">
    <property type="entry name" value="NUDIX_hydrolase-like_dom_sf"/>
</dbReference>
<dbReference type="InterPro" id="IPR051325">
    <property type="entry name" value="Nudix_hydrolase_domain"/>
</dbReference>
<sequence>MMKAHYEYSFGIIPIKFFGTPDKDTLKACFICHTKGRHWGFPKGHPEDEEGPQEAAEREFIEETGLGIVKFFPKVFVNSYSFTNDNQEFVRKEVVYFLAEVQGEAHVDPVEICDLRWLSFQEGARLIAFPELQEISIDADKFINNYLFSS</sequence>
<dbReference type="InterPro" id="IPR000086">
    <property type="entry name" value="NUDIX_hydrolase_dom"/>
</dbReference>
<evidence type="ECO:0000259" key="6">
    <source>
        <dbReference type="PROSITE" id="PS51462"/>
    </source>
</evidence>
<dbReference type="GO" id="GO:0004081">
    <property type="term" value="F:bis(5'-nucleosyl)-tetraphosphatase (asymmetrical) activity"/>
    <property type="evidence" value="ECO:0007669"/>
    <property type="project" value="TreeGrafter"/>
</dbReference>
<organism evidence="7 8">
    <name type="scientific">Chlamydia pecorum (strain ATCC VR-628 / DSM 29919 / E58)</name>
    <name type="common">Chlamydophila pecorum</name>
    <dbReference type="NCBI Taxonomy" id="331635"/>
    <lineage>
        <taxon>Bacteria</taxon>
        <taxon>Pseudomonadati</taxon>
        <taxon>Chlamydiota</taxon>
        <taxon>Chlamydiia</taxon>
        <taxon>Chlamydiales</taxon>
        <taxon>Chlamydiaceae</taxon>
        <taxon>Chlamydia/Chlamydophila group</taxon>
        <taxon>Chlamydia</taxon>
    </lineage>
</organism>
<evidence type="ECO:0000313" key="8">
    <source>
        <dbReference type="Proteomes" id="UP000008305"/>
    </source>
</evidence>
<reference evidence="7 8" key="1">
    <citation type="journal article" date="2011" name="J. Bacteriol.">
        <title>Genome sequence of the obligate intracellular animal pathogen Chlamydia pecorum E58.</title>
        <authorList>
            <person name="Mojica S."/>
            <person name="Huot Creasy H."/>
            <person name="Daugherty S."/>
            <person name="Read T.D."/>
            <person name="Kim T."/>
            <person name="Kaltenboeck B."/>
            <person name="Bavoil P."/>
            <person name="Myers G.S."/>
        </authorList>
    </citation>
    <scope>NUCLEOTIDE SEQUENCE [LARGE SCALE GENOMIC DNA]</scope>
    <source>
        <strain evidence="7 8">E58</strain>
    </source>
</reference>
<dbReference type="Proteomes" id="UP000008305">
    <property type="component" value="Chromosome"/>
</dbReference>
<name>A0AA34WHQ4_CHLPE</name>
<dbReference type="CDD" id="cd03428">
    <property type="entry name" value="NUDIX_Ap4A_Nudt2"/>
    <property type="match status" value="1"/>
</dbReference>
<evidence type="ECO:0000313" key="7">
    <source>
        <dbReference type="EMBL" id="AEB41142.1"/>
    </source>
</evidence>
<keyword evidence="4" id="KW-0378">Hydrolase</keyword>
<accession>A0AA34WHQ4</accession>
<dbReference type="PROSITE" id="PS51462">
    <property type="entry name" value="NUDIX"/>
    <property type="match status" value="1"/>
</dbReference>
<dbReference type="SUPFAM" id="SSF55811">
    <property type="entry name" value="Nudix"/>
    <property type="match status" value="1"/>
</dbReference>
<evidence type="ECO:0000256" key="5">
    <source>
        <dbReference type="ARBA" id="ARBA00032644"/>
    </source>
</evidence>
<dbReference type="InterPro" id="IPR020084">
    <property type="entry name" value="NUDIX_hydrolase_CS"/>
</dbReference>
<dbReference type="AlphaFoldDB" id="A0AA34WHQ4"/>
<protein>
    <recommendedName>
        <fullName evidence="2">Bis(5'-nucleosyl)-tetraphosphatase [asymmetrical]</fullName>
    </recommendedName>
    <alternativeName>
        <fullName evidence="5">Diadenosine 5',5'''-P1,P4-tetraphosphate asymmetrical hydrolase</fullName>
    </alternativeName>
</protein>
<dbReference type="GO" id="GO:0000166">
    <property type="term" value="F:nucleotide binding"/>
    <property type="evidence" value="ECO:0007669"/>
    <property type="project" value="UniProtKB-KW"/>
</dbReference>
<evidence type="ECO:0000256" key="4">
    <source>
        <dbReference type="ARBA" id="ARBA00022801"/>
    </source>
</evidence>